<organism evidence="3 6">
    <name type="scientific">Myxococcus fulvus</name>
    <dbReference type="NCBI Taxonomy" id="33"/>
    <lineage>
        <taxon>Bacteria</taxon>
        <taxon>Pseudomonadati</taxon>
        <taxon>Myxococcota</taxon>
        <taxon>Myxococcia</taxon>
        <taxon>Myxococcales</taxon>
        <taxon>Cystobacterineae</taxon>
        <taxon>Myxococcaceae</taxon>
        <taxon>Myxococcus</taxon>
    </lineage>
</organism>
<dbReference type="PANTHER" id="PTHR43818">
    <property type="entry name" value="BCDNA.GH03377"/>
    <property type="match status" value="1"/>
</dbReference>
<sequence length="331" mass="35411">MTTRIGIIGTRWGLMHVGAFRAAGAQVVALCGRSPESTHAVAQREGIPFATTEVDELCAAVDAVVVASPDALHAPHLLTALEAGRAVLCEKPLTRTVEDARRVVLRARELSSPSAVNFPYRMLPPLRALKSWLSGRKVQHLVVTLRTGFVTRHPSDLEDASGDWGGLSHVLDAALWLTDATPLWVQATLSGRPVHTAALHVGLSNGAVLVLTHAACAEPGIHGGWSLLGQDWEVGFSAGYVPAREGWCISSIRGFEHGGWSDIAPGAEPHPGQLEPWAQAHVETARRFLGLRRHAPRDGLATVEDGALVQEVLAAALRSDAEGRRFPVPHE</sequence>
<gene>
    <name evidence="3" type="ORF">MFU01_19660</name>
    <name evidence="4" type="ORF">SAMN05443572_104447</name>
</gene>
<dbReference type="Gene3D" id="3.40.50.720">
    <property type="entry name" value="NAD(P)-binding Rossmann-like Domain"/>
    <property type="match status" value="1"/>
</dbReference>
<dbReference type="RefSeq" id="WP_074953808.1">
    <property type="nucleotide sequence ID" value="NZ_BJXR01000019.1"/>
</dbReference>
<evidence type="ECO:0000313" key="4">
    <source>
        <dbReference type="EMBL" id="SEU02778.1"/>
    </source>
</evidence>
<evidence type="ECO:0000256" key="1">
    <source>
        <dbReference type="ARBA" id="ARBA00023002"/>
    </source>
</evidence>
<dbReference type="InterPro" id="IPR000683">
    <property type="entry name" value="Gfo/Idh/MocA-like_OxRdtase_N"/>
</dbReference>
<reference evidence="4 5" key="1">
    <citation type="submission" date="2016-10" db="EMBL/GenBank/DDBJ databases">
        <authorList>
            <person name="Varghese N."/>
            <person name="Submissions S."/>
        </authorList>
    </citation>
    <scope>NUCLEOTIDE SEQUENCE [LARGE SCALE GENOMIC DNA]</scope>
    <source>
        <strain evidence="4 5">DSM 16525</strain>
    </source>
</reference>
<dbReference type="STRING" id="1334629.MFUL124B02_38640"/>
<keyword evidence="5" id="KW-1185">Reference proteome</keyword>
<dbReference type="InterPro" id="IPR050463">
    <property type="entry name" value="Gfo/Idh/MocA_oxidrdct_glycsds"/>
</dbReference>
<feature type="domain" description="Gfo/Idh/MocA-like oxidoreductase N-terminal" evidence="2">
    <location>
        <begin position="4"/>
        <end position="117"/>
    </location>
</feature>
<keyword evidence="1" id="KW-0560">Oxidoreductase</keyword>
<dbReference type="Gene3D" id="3.30.360.10">
    <property type="entry name" value="Dihydrodipicolinate Reductase, domain 2"/>
    <property type="match status" value="1"/>
</dbReference>
<evidence type="ECO:0000313" key="6">
    <source>
        <dbReference type="Proteomes" id="UP000321514"/>
    </source>
</evidence>
<dbReference type="EMBL" id="BJXR01000019">
    <property type="protein sequence ID" value="GEN06929.1"/>
    <property type="molecule type" value="Genomic_DNA"/>
</dbReference>
<reference evidence="3 6" key="2">
    <citation type="submission" date="2019-07" db="EMBL/GenBank/DDBJ databases">
        <title>Whole genome shotgun sequence of Myxococcus fulvus NBRC 100333.</title>
        <authorList>
            <person name="Hosoyama A."/>
            <person name="Uohara A."/>
            <person name="Ohji S."/>
            <person name="Ichikawa N."/>
        </authorList>
    </citation>
    <scope>NUCLEOTIDE SEQUENCE [LARGE SCALE GENOMIC DNA]</scope>
    <source>
        <strain evidence="3 6">NBRC 100333</strain>
    </source>
</reference>
<dbReference type="AlphaFoldDB" id="A0A511SYI4"/>
<comment type="caution">
    <text evidence="3">The sequence shown here is derived from an EMBL/GenBank/DDBJ whole genome shotgun (WGS) entry which is preliminary data.</text>
</comment>
<dbReference type="Proteomes" id="UP000321514">
    <property type="component" value="Unassembled WGS sequence"/>
</dbReference>
<dbReference type="PANTHER" id="PTHR43818:SF11">
    <property type="entry name" value="BCDNA.GH03377"/>
    <property type="match status" value="1"/>
</dbReference>
<evidence type="ECO:0000259" key="2">
    <source>
        <dbReference type="Pfam" id="PF01408"/>
    </source>
</evidence>
<evidence type="ECO:0000313" key="3">
    <source>
        <dbReference type="EMBL" id="GEN06929.1"/>
    </source>
</evidence>
<evidence type="ECO:0000313" key="5">
    <source>
        <dbReference type="Proteomes" id="UP000183760"/>
    </source>
</evidence>
<dbReference type="GO" id="GO:0000166">
    <property type="term" value="F:nucleotide binding"/>
    <property type="evidence" value="ECO:0007669"/>
    <property type="project" value="InterPro"/>
</dbReference>
<dbReference type="Proteomes" id="UP000183760">
    <property type="component" value="Unassembled WGS sequence"/>
</dbReference>
<dbReference type="SUPFAM" id="SSF51735">
    <property type="entry name" value="NAD(P)-binding Rossmann-fold domains"/>
    <property type="match status" value="1"/>
</dbReference>
<proteinExistence type="predicted"/>
<dbReference type="InterPro" id="IPR036291">
    <property type="entry name" value="NAD(P)-bd_dom_sf"/>
</dbReference>
<dbReference type="Pfam" id="PF01408">
    <property type="entry name" value="GFO_IDH_MocA"/>
    <property type="match status" value="1"/>
</dbReference>
<protein>
    <submittedName>
        <fullName evidence="3">Oxidoreductase</fullName>
    </submittedName>
    <submittedName>
        <fullName evidence="4">Predicted dehydrogenase</fullName>
    </submittedName>
</protein>
<dbReference type="EMBL" id="FOIB01000004">
    <property type="protein sequence ID" value="SEU02778.1"/>
    <property type="molecule type" value="Genomic_DNA"/>
</dbReference>
<dbReference type="OrthoDB" id="9782091at2"/>
<dbReference type="GO" id="GO:0016491">
    <property type="term" value="F:oxidoreductase activity"/>
    <property type="evidence" value="ECO:0007669"/>
    <property type="project" value="UniProtKB-KW"/>
</dbReference>
<accession>A0A511SYI4</accession>
<name>A0A511SYI4_MYXFU</name>